<dbReference type="PROSITE" id="PS50102">
    <property type="entry name" value="RRM"/>
    <property type="match status" value="1"/>
</dbReference>
<evidence type="ECO:0000256" key="2">
    <source>
        <dbReference type="PROSITE-ProRule" id="PRU00176"/>
    </source>
</evidence>
<gene>
    <name evidence="4" type="ORF">L1049_013360</name>
</gene>
<reference evidence="4 5" key="1">
    <citation type="journal article" date="2024" name="Plant J.">
        <title>Genome sequences and population genomics reveal climatic adaptation and genomic divergence between two closely related sweetgum species.</title>
        <authorList>
            <person name="Xu W.Q."/>
            <person name="Ren C.Q."/>
            <person name="Zhang X.Y."/>
            <person name="Comes H.P."/>
            <person name="Liu X.H."/>
            <person name="Li Y.G."/>
            <person name="Kettle C.J."/>
            <person name="Jalonen R."/>
            <person name="Gaisberger H."/>
            <person name="Ma Y.Z."/>
            <person name="Qiu Y.X."/>
        </authorList>
    </citation>
    <scope>NUCLEOTIDE SEQUENCE [LARGE SCALE GENOMIC DNA]</scope>
    <source>
        <strain evidence="4">Hangzhou</strain>
    </source>
</reference>
<dbReference type="EMBL" id="JBBPBK010000008">
    <property type="protein sequence ID" value="KAK9279680.1"/>
    <property type="molecule type" value="Genomic_DNA"/>
</dbReference>
<dbReference type="PANTHER" id="PTHR48027">
    <property type="entry name" value="HETEROGENEOUS NUCLEAR RIBONUCLEOPROTEIN 87F-RELATED"/>
    <property type="match status" value="1"/>
</dbReference>
<dbReference type="AlphaFoldDB" id="A0AAP0RP47"/>
<evidence type="ECO:0000259" key="3">
    <source>
        <dbReference type="PROSITE" id="PS50102"/>
    </source>
</evidence>
<evidence type="ECO:0000256" key="1">
    <source>
        <dbReference type="ARBA" id="ARBA00022884"/>
    </source>
</evidence>
<dbReference type="SMART" id="SM00360">
    <property type="entry name" value="RRM"/>
    <property type="match status" value="1"/>
</dbReference>
<comment type="caution">
    <text evidence="4">The sequence shown here is derived from an EMBL/GenBank/DDBJ whole genome shotgun (WGS) entry which is preliminary data.</text>
</comment>
<dbReference type="InterPro" id="IPR052462">
    <property type="entry name" value="SLIRP/GR-RBP-like"/>
</dbReference>
<organism evidence="4 5">
    <name type="scientific">Liquidambar formosana</name>
    <name type="common">Formosan gum</name>
    <dbReference type="NCBI Taxonomy" id="63359"/>
    <lineage>
        <taxon>Eukaryota</taxon>
        <taxon>Viridiplantae</taxon>
        <taxon>Streptophyta</taxon>
        <taxon>Embryophyta</taxon>
        <taxon>Tracheophyta</taxon>
        <taxon>Spermatophyta</taxon>
        <taxon>Magnoliopsida</taxon>
        <taxon>eudicotyledons</taxon>
        <taxon>Gunneridae</taxon>
        <taxon>Pentapetalae</taxon>
        <taxon>Saxifragales</taxon>
        <taxon>Altingiaceae</taxon>
        <taxon>Liquidambar</taxon>
    </lineage>
</organism>
<protein>
    <recommendedName>
        <fullName evidence="3">RRM domain-containing protein</fullName>
    </recommendedName>
</protein>
<dbReference type="InterPro" id="IPR035979">
    <property type="entry name" value="RBD_domain_sf"/>
</dbReference>
<accession>A0AAP0RP47</accession>
<dbReference type="Proteomes" id="UP001415857">
    <property type="component" value="Unassembled WGS sequence"/>
</dbReference>
<dbReference type="Pfam" id="PF00076">
    <property type="entry name" value="RRM_1"/>
    <property type="match status" value="1"/>
</dbReference>
<dbReference type="GO" id="GO:0003723">
    <property type="term" value="F:RNA binding"/>
    <property type="evidence" value="ECO:0007669"/>
    <property type="project" value="UniProtKB-UniRule"/>
</dbReference>
<name>A0AAP0RP47_LIQFO</name>
<dbReference type="SUPFAM" id="SSF54928">
    <property type="entry name" value="RNA-binding domain, RBD"/>
    <property type="match status" value="1"/>
</dbReference>
<proteinExistence type="predicted"/>
<feature type="domain" description="RRM" evidence="3">
    <location>
        <begin position="65"/>
        <end position="129"/>
    </location>
</feature>
<sequence>MEHSTFTSVRAHFLFHFHLSASPSLETQEGVYVKKTALSEWFSFLPNIPSRQGALSPSGQVEMMYVFLVAGLSYDTNETVLKDAFGQHGEIIEVKVICDHVSGKSKGYGFVHFTSETLATTALKEMDNQVCGDWQCNLMVASLRLHLLSRKLPMLSGG</sequence>
<keyword evidence="1 2" id="KW-0694">RNA-binding</keyword>
<keyword evidence="5" id="KW-1185">Reference proteome</keyword>
<dbReference type="InterPro" id="IPR012677">
    <property type="entry name" value="Nucleotide-bd_a/b_plait_sf"/>
</dbReference>
<dbReference type="InterPro" id="IPR000504">
    <property type="entry name" value="RRM_dom"/>
</dbReference>
<evidence type="ECO:0000313" key="4">
    <source>
        <dbReference type="EMBL" id="KAK9279680.1"/>
    </source>
</evidence>
<dbReference type="Gene3D" id="3.30.70.330">
    <property type="match status" value="1"/>
</dbReference>
<evidence type="ECO:0000313" key="5">
    <source>
        <dbReference type="Proteomes" id="UP001415857"/>
    </source>
</evidence>